<evidence type="ECO:0000313" key="1">
    <source>
        <dbReference type="EMBL" id="AKQ33442.1"/>
    </source>
</evidence>
<sequence>MEVTGAKRTGTSKVPLDWCLINREDTDHQTKIQTLFDYALEQYSQLPPKQLRGKKEIALFREKILRPLLEHGSQVRPKVLKVIKLDWKLLDLILGFIYTTAPHPYTIAMRKCLRTYVQES</sequence>
<reference evidence="1 3" key="1">
    <citation type="journal article" date="2015" name="Genome Biol. Evol.">
        <title>Distinctive Genome Reduction Rates Revealed by Genomic Analyses of Two Coxiella-Like Endosymbionts in Ticks.</title>
        <authorList>
            <person name="Gottlieb Y."/>
            <person name="Lalzar I."/>
            <person name="Klasson L."/>
        </authorList>
    </citation>
    <scope>NUCLEOTIDE SEQUENCE [LARGE SCALE GENOMIC DNA]</scope>
    <source>
        <strain evidence="1 3">CRt</strain>
    </source>
</reference>
<name>A0ABN4HP55_9COXI</name>
<evidence type="ECO:0000313" key="2">
    <source>
        <dbReference type="EMBL" id="AKQ33529.1"/>
    </source>
</evidence>
<keyword evidence="3" id="KW-1185">Reference proteome</keyword>
<dbReference type="Proteomes" id="UP000063965">
    <property type="component" value="Chromosome"/>
</dbReference>
<dbReference type="EMBL" id="CP011126">
    <property type="protein sequence ID" value="AKQ33529.1"/>
    <property type="molecule type" value="Genomic_DNA"/>
</dbReference>
<proteinExistence type="predicted"/>
<protein>
    <recommendedName>
        <fullName evidence="4">Transposase</fullName>
    </recommendedName>
</protein>
<gene>
    <name evidence="1" type="ORF">CleRT_05370</name>
    <name evidence="2" type="ORF">CleRT_06810</name>
</gene>
<dbReference type="EMBL" id="CP011126">
    <property type="protein sequence ID" value="AKQ33442.1"/>
    <property type="molecule type" value="Genomic_DNA"/>
</dbReference>
<organism evidence="1 3">
    <name type="scientific">Candidatus Coxiella mudrowiae</name>
    <dbReference type="NCBI Taxonomy" id="2054173"/>
    <lineage>
        <taxon>Bacteria</taxon>
        <taxon>Pseudomonadati</taxon>
        <taxon>Pseudomonadota</taxon>
        <taxon>Gammaproteobacteria</taxon>
        <taxon>Legionellales</taxon>
        <taxon>Coxiellaceae</taxon>
        <taxon>Coxiella</taxon>
    </lineage>
</organism>
<accession>A0ABN4HP55</accession>
<evidence type="ECO:0000313" key="3">
    <source>
        <dbReference type="Proteomes" id="UP000063965"/>
    </source>
</evidence>
<dbReference type="RefSeq" id="WP_048875112.1">
    <property type="nucleotide sequence ID" value="NZ_CP011126.1"/>
</dbReference>
<evidence type="ECO:0008006" key="4">
    <source>
        <dbReference type="Google" id="ProtNLM"/>
    </source>
</evidence>